<evidence type="ECO:0000313" key="2">
    <source>
        <dbReference type="Proteomes" id="UP000075920"/>
    </source>
</evidence>
<keyword evidence="2" id="KW-1185">Reference proteome</keyword>
<dbReference type="EnsemblMetazoa" id="AMIN014374-RA">
    <property type="protein sequence ID" value="AMIN014374-PA"/>
    <property type="gene ID" value="AMIN014374"/>
</dbReference>
<dbReference type="AlphaFoldDB" id="A0A182WNU9"/>
<evidence type="ECO:0000313" key="1">
    <source>
        <dbReference type="EnsemblMetazoa" id="AMIN014374-PA"/>
    </source>
</evidence>
<reference evidence="2" key="1">
    <citation type="submission" date="2013-03" db="EMBL/GenBank/DDBJ databases">
        <title>The Genome Sequence of Anopheles minimus MINIMUS1.</title>
        <authorList>
            <consortium name="The Broad Institute Genomics Platform"/>
            <person name="Neafsey D.E."/>
            <person name="Walton C."/>
            <person name="Walker B."/>
            <person name="Young S.K."/>
            <person name="Zeng Q."/>
            <person name="Gargeya S."/>
            <person name="Fitzgerald M."/>
            <person name="Haas B."/>
            <person name="Abouelleil A."/>
            <person name="Allen A.W."/>
            <person name="Alvarado L."/>
            <person name="Arachchi H.M."/>
            <person name="Berlin A.M."/>
            <person name="Chapman S.B."/>
            <person name="Gainer-Dewar J."/>
            <person name="Goldberg J."/>
            <person name="Griggs A."/>
            <person name="Gujja S."/>
            <person name="Hansen M."/>
            <person name="Howarth C."/>
            <person name="Imamovic A."/>
            <person name="Ireland A."/>
            <person name="Larimer J."/>
            <person name="McCowan C."/>
            <person name="Murphy C."/>
            <person name="Pearson M."/>
            <person name="Poon T.W."/>
            <person name="Priest M."/>
            <person name="Roberts A."/>
            <person name="Saif S."/>
            <person name="Shea T."/>
            <person name="Sisk P."/>
            <person name="Sykes S."/>
            <person name="Wortman J."/>
            <person name="Nusbaum C."/>
            <person name="Birren B."/>
        </authorList>
    </citation>
    <scope>NUCLEOTIDE SEQUENCE [LARGE SCALE GENOMIC DNA]</scope>
    <source>
        <strain evidence="2">MINIMUS1</strain>
    </source>
</reference>
<accession>A0A182WNU9</accession>
<protein>
    <submittedName>
        <fullName evidence="1">Uncharacterized protein</fullName>
    </submittedName>
</protein>
<name>A0A182WNU9_9DIPT</name>
<dbReference type="Proteomes" id="UP000075920">
    <property type="component" value="Unassembled WGS sequence"/>
</dbReference>
<proteinExistence type="predicted"/>
<reference evidence="1" key="2">
    <citation type="submission" date="2020-05" db="UniProtKB">
        <authorList>
            <consortium name="EnsemblMetazoa"/>
        </authorList>
    </citation>
    <scope>IDENTIFICATION</scope>
    <source>
        <strain evidence="1">MINIMUS1</strain>
    </source>
</reference>
<sequence>MNIGNNILFPSYIEKNANRASS</sequence>
<organism evidence="1 2">
    <name type="scientific">Anopheles minimus</name>
    <dbReference type="NCBI Taxonomy" id="112268"/>
    <lineage>
        <taxon>Eukaryota</taxon>
        <taxon>Metazoa</taxon>
        <taxon>Ecdysozoa</taxon>
        <taxon>Arthropoda</taxon>
        <taxon>Hexapoda</taxon>
        <taxon>Insecta</taxon>
        <taxon>Pterygota</taxon>
        <taxon>Neoptera</taxon>
        <taxon>Endopterygota</taxon>
        <taxon>Diptera</taxon>
        <taxon>Nematocera</taxon>
        <taxon>Culicoidea</taxon>
        <taxon>Culicidae</taxon>
        <taxon>Anophelinae</taxon>
        <taxon>Anopheles</taxon>
    </lineage>
</organism>
<dbReference type="VEuPathDB" id="VectorBase:AMIN014374"/>